<dbReference type="Proteomes" id="UP000053617">
    <property type="component" value="Unassembled WGS sequence"/>
</dbReference>
<dbReference type="RefSeq" id="XP_013275064.1">
    <property type="nucleotide sequence ID" value="XM_013419610.1"/>
</dbReference>
<evidence type="ECO:0000313" key="3">
    <source>
        <dbReference type="Proteomes" id="UP000053617"/>
    </source>
</evidence>
<evidence type="ECO:0000313" key="2">
    <source>
        <dbReference type="EMBL" id="KIX07928.1"/>
    </source>
</evidence>
<evidence type="ECO:0000256" key="1">
    <source>
        <dbReference type="SAM" id="MobiDB-lite"/>
    </source>
</evidence>
<dbReference type="HOGENOM" id="CLU_029129_0_0_1"/>
<dbReference type="OrthoDB" id="4167490at2759"/>
<accession>A0A0D2HBV4</accession>
<proteinExistence type="predicted"/>
<feature type="compositionally biased region" description="Acidic residues" evidence="1">
    <location>
        <begin position="592"/>
        <end position="606"/>
    </location>
</feature>
<organism evidence="2 3">
    <name type="scientific">Rhinocladiella mackenziei CBS 650.93</name>
    <dbReference type="NCBI Taxonomy" id="1442369"/>
    <lineage>
        <taxon>Eukaryota</taxon>
        <taxon>Fungi</taxon>
        <taxon>Dikarya</taxon>
        <taxon>Ascomycota</taxon>
        <taxon>Pezizomycotina</taxon>
        <taxon>Eurotiomycetes</taxon>
        <taxon>Chaetothyriomycetidae</taxon>
        <taxon>Chaetothyriales</taxon>
        <taxon>Herpotrichiellaceae</taxon>
        <taxon>Rhinocladiella</taxon>
    </lineage>
</organism>
<dbReference type="VEuPathDB" id="FungiDB:Z518_02582"/>
<gene>
    <name evidence="2" type="ORF">Z518_02582</name>
</gene>
<name>A0A0D2HBV4_9EURO</name>
<dbReference type="GeneID" id="25290653"/>
<sequence>MEWISSLKRTRTGSIYSETTSSLTKLDTYTLKRRKMSPGQAQRLSSPCHLEALPTELLQQIFLVSMNGNLITASPLIAIKLSGQTSVYRAAFLLAFFSHDVDKLFNIHKLHYMIPMLDLPPSSWDVRSMTRAVLNSRWCTWSQVKSWLVHNLKYAATRLLESAEPDNSRPQIEKFIQGRVDVDTLFGRCWWAKDEQSRSWQLEPDIFDIRLTRDADIYDDPLDQEADDDEDYMQDSFTAEWNTELILQCQMRIFGVVTIGEEKRQSHVPDFHDDDPFRRVVEEYSGLNIEKMKPQPLTLDFWQLLDERAVRATRNSHWLRETLAIDYFFSPEDQPYHVSPRLYRAAAAADLQLEHPMSCKRGSYVPVLYVLFSIDPLSLPKTDPILLAWAAKARSRVLDFHERLVVIRDLIEDLREEQHGTLRDRHRNRYRAIKLEYKYNYEMDLKILRYIKTGSLMMKVDTFAPDFAEPLGWLGERLNPSPEALAKAENADFPNAERWDVDIFNEALDDRLRFFYSVDQEQRLEGDLSFLGQDVMQPEADDLLDEAERDEARNALTAYDGYYRSWHHDDYHRLLVEYCDERDYDGNHRDFDEEEEEDGIDDDEPQEPANIHFVKEPREDWFRASDEDMAINWIVAYS</sequence>
<feature type="region of interest" description="Disordered" evidence="1">
    <location>
        <begin position="586"/>
        <end position="609"/>
    </location>
</feature>
<dbReference type="AlphaFoldDB" id="A0A0D2HBV4"/>
<dbReference type="EMBL" id="KN847476">
    <property type="protein sequence ID" value="KIX07928.1"/>
    <property type="molecule type" value="Genomic_DNA"/>
</dbReference>
<keyword evidence="3" id="KW-1185">Reference proteome</keyword>
<reference evidence="2 3" key="1">
    <citation type="submission" date="2015-01" db="EMBL/GenBank/DDBJ databases">
        <title>The Genome Sequence of Rhinocladiella mackenzie CBS 650.93.</title>
        <authorList>
            <consortium name="The Broad Institute Genomics Platform"/>
            <person name="Cuomo C."/>
            <person name="de Hoog S."/>
            <person name="Gorbushina A."/>
            <person name="Stielow B."/>
            <person name="Teixiera M."/>
            <person name="Abouelleil A."/>
            <person name="Chapman S.B."/>
            <person name="Priest M."/>
            <person name="Young S.K."/>
            <person name="Wortman J."/>
            <person name="Nusbaum C."/>
            <person name="Birren B."/>
        </authorList>
    </citation>
    <scope>NUCLEOTIDE SEQUENCE [LARGE SCALE GENOMIC DNA]</scope>
    <source>
        <strain evidence="2 3">CBS 650.93</strain>
    </source>
</reference>
<protein>
    <submittedName>
        <fullName evidence="2">Uncharacterized protein</fullName>
    </submittedName>
</protein>